<reference evidence="1" key="1">
    <citation type="submission" date="2019-04" db="EMBL/GenBank/DDBJ databases">
        <title>Microbes associate with the intestines of laboratory mice.</title>
        <authorList>
            <person name="Navarre W."/>
            <person name="Wong E."/>
            <person name="Huang K."/>
            <person name="Tropini C."/>
            <person name="Ng K."/>
            <person name="Yu B."/>
        </authorList>
    </citation>
    <scope>NUCLEOTIDE SEQUENCE</scope>
    <source>
        <strain evidence="1">NM01_1-7b</strain>
    </source>
</reference>
<evidence type="ECO:0000313" key="1">
    <source>
        <dbReference type="EMBL" id="TGY95169.1"/>
    </source>
</evidence>
<keyword evidence="2" id="KW-1185">Reference proteome</keyword>
<organism evidence="1 2">
    <name type="scientific">Petralouisia muris</name>
    <dbReference type="NCBI Taxonomy" id="3032872"/>
    <lineage>
        <taxon>Bacteria</taxon>
        <taxon>Bacillati</taxon>
        <taxon>Bacillota</taxon>
        <taxon>Clostridia</taxon>
        <taxon>Lachnospirales</taxon>
        <taxon>Lachnospiraceae</taxon>
        <taxon>Petralouisia</taxon>
    </lineage>
</organism>
<dbReference type="Proteomes" id="UP000304953">
    <property type="component" value="Unassembled WGS sequence"/>
</dbReference>
<gene>
    <name evidence="1" type="ORF">E5329_16015</name>
</gene>
<dbReference type="EMBL" id="SRYA01000033">
    <property type="protein sequence ID" value="TGY95169.1"/>
    <property type="molecule type" value="Genomic_DNA"/>
</dbReference>
<protein>
    <submittedName>
        <fullName evidence="1">DUF4981 domain-containing protein</fullName>
    </submittedName>
</protein>
<evidence type="ECO:0000313" key="2">
    <source>
        <dbReference type="Proteomes" id="UP000304953"/>
    </source>
</evidence>
<sequence length="1026" mass="117890">MSGRVKKRWEDHLLEHIGRREARTSFYRDSSPRLTLNGKWKFLYREAPELSPEGFMNKQESTDGWDTIDVPSVWQLRGYDRMHYTDVLYLFPVNPPFVPTENPTGIYKRTFELNSQWLNNDTILKFHGVDSAYDVWINGTHAGYGKVSRLAAEYDITHLVCEGENDITVRVYKWSDGTYLEDQDMWWMSGIFRDVELVNEPKQALLDVQVNGDLDAAYANGILKVKIRAKEADCQGTWKLCKSDKIFAEVTNSSEAEKDGALSADNWGSGNKEAIASGSFETKDGSASIEEIIPKVQKWTAETPELYDLHISTQQQELCIRTGFRKIEMIDNNFCVNGIPLLLNGVNHHDYNPKEGRSVTCEQMKEDVILMKRHNINAVRCSHYPANSYFYDLCDEYGLYVIDEADLECHGFEWVERYTWITDDPSWEQAYVDRSVRMVKQDRNHPCIIMWSMGNESSFGCNFRSAAKAIRELDDTRLIHYEGDFEAEVTDVYSTMYTRLAPLEKIAATTEKGNKPHVMCEYGHAMGNGPGGLEAYQNLYRKYKRLQGGFLWEWYDHGIYTEKDGKAYYRYGGNYGDFPTNGNFCIDGILMPDRTPSPALLEYKQVIAPIEVTRIKGKQREIRLKNYYNFRSMDGLYLNWEIEGGGSSIQTGRIDALDAKPGEAQTVTIPYEEFTPKANTHYYLNLSIREKEAVSYAKADHEISYVQFELEEKQICFSKRPAGEALKITEKDGVLTIENDKLCVRFHTVFGTLLSVSAEGEDYLTAGPEMTVYRATIDNDMYKKDDWMNKYFIQKSSEQNAGFSWKEQEGRAIVTIQKDFGCLNQSWGYECTYEYQIYPCGHLEVHLDAKQFQRGKLEPEFLPRLGVKMRGGQALQQTIWEGMGPGENYPDSKRACTMGIYQNTVEGMGTNYVYPQENGHRENVRWFGIGNGAKTLLCTMERPLGLNLSNYTDETIEQAAHPFEMEPAEDVMIHLDYKHSGLGSNSCGEEQLEAFKVKREDFTMAFRLQIVNQGEERQEASKRYLH</sequence>
<proteinExistence type="predicted"/>
<comment type="caution">
    <text evidence="1">The sequence shown here is derived from an EMBL/GenBank/DDBJ whole genome shotgun (WGS) entry which is preliminary data.</text>
</comment>
<accession>A0AC61RTF0</accession>
<name>A0AC61RTF0_9FIRM</name>